<dbReference type="Gene3D" id="3.40.30.10">
    <property type="entry name" value="Glutaredoxin"/>
    <property type="match status" value="1"/>
</dbReference>
<dbReference type="PANTHER" id="PTHR34386">
    <property type="entry name" value="GLUTAREDOXIN"/>
    <property type="match status" value="1"/>
</dbReference>
<proteinExistence type="predicted"/>
<organism evidence="4 5">
    <name type="scientific">Desulfotruncus arcticus DSM 17038</name>
    <dbReference type="NCBI Taxonomy" id="1121424"/>
    <lineage>
        <taxon>Bacteria</taxon>
        <taxon>Bacillati</taxon>
        <taxon>Bacillota</taxon>
        <taxon>Clostridia</taxon>
        <taxon>Eubacteriales</taxon>
        <taxon>Desulfallaceae</taxon>
        <taxon>Desulfotruncus</taxon>
    </lineage>
</organism>
<protein>
    <submittedName>
        <fullName evidence="4">Glutaredoxin</fullName>
    </submittedName>
</protein>
<feature type="domain" description="4Fe-4S ferredoxin-type" evidence="3">
    <location>
        <begin position="28"/>
        <end position="74"/>
    </location>
</feature>
<dbReference type="PROSITE" id="PS51354">
    <property type="entry name" value="GLUTAREDOXIN_2"/>
    <property type="match status" value="1"/>
</dbReference>
<reference evidence="5" key="1">
    <citation type="submission" date="2016-10" db="EMBL/GenBank/DDBJ databases">
        <authorList>
            <person name="Varghese N."/>
            <person name="Submissions S."/>
        </authorList>
    </citation>
    <scope>NUCLEOTIDE SEQUENCE [LARGE SCALE GENOMIC DNA]</scope>
    <source>
        <strain evidence="5">DSM 17038</strain>
    </source>
</reference>
<feature type="transmembrane region" description="Helical" evidence="1">
    <location>
        <begin position="12"/>
        <end position="44"/>
    </location>
</feature>
<name>A0A1I2YJB2_9FIRM</name>
<dbReference type="GO" id="GO:0045454">
    <property type="term" value="P:cell redox homeostasis"/>
    <property type="evidence" value="ECO:0007669"/>
    <property type="project" value="TreeGrafter"/>
</dbReference>
<dbReference type="InterPro" id="IPR036249">
    <property type="entry name" value="Thioredoxin-like_sf"/>
</dbReference>
<feature type="domain" description="Glutaredoxin" evidence="2">
    <location>
        <begin position="173"/>
        <end position="232"/>
    </location>
</feature>
<evidence type="ECO:0000313" key="4">
    <source>
        <dbReference type="EMBL" id="SFH25713.1"/>
    </source>
</evidence>
<dbReference type="InterPro" id="IPR017896">
    <property type="entry name" value="4Fe4S_Fe-S-bd"/>
</dbReference>
<dbReference type="Proteomes" id="UP000199337">
    <property type="component" value="Unassembled WGS sequence"/>
</dbReference>
<feature type="transmembrane region" description="Helical" evidence="1">
    <location>
        <begin position="108"/>
        <end position="132"/>
    </location>
</feature>
<dbReference type="InterPro" id="IPR002109">
    <property type="entry name" value="Glutaredoxin"/>
</dbReference>
<evidence type="ECO:0000259" key="2">
    <source>
        <dbReference type="Pfam" id="PF00462"/>
    </source>
</evidence>
<dbReference type="CDD" id="cd02976">
    <property type="entry name" value="NrdH"/>
    <property type="match status" value="1"/>
</dbReference>
<dbReference type="Pfam" id="PF00462">
    <property type="entry name" value="Glutaredoxin"/>
    <property type="match status" value="1"/>
</dbReference>
<feature type="domain" description="4Fe-4S ferredoxin-type" evidence="3">
    <location>
        <begin position="116"/>
        <end position="147"/>
    </location>
</feature>
<dbReference type="InterPro" id="IPR051548">
    <property type="entry name" value="Grx-like_ET"/>
</dbReference>
<dbReference type="AlphaFoldDB" id="A0A1I2YJB2"/>
<dbReference type="SUPFAM" id="SSF52833">
    <property type="entry name" value="Thioredoxin-like"/>
    <property type="match status" value="1"/>
</dbReference>
<keyword evidence="1" id="KW-0812">Transmembrane</keyword>
<evidence type="ECO:0000259" key="3">
    <source>
        <dbReference type="Pfam" id="PF12801"/>
    </source>
</evidence>
<feature type="transmembrane region" description="Helical" evidence="1">
    <location>
        <begin position="81"/>
        <end position="102"/>
    </location>
</feature>
<dbReference type="PANTHER" id="PTHR34386:SF1">
    <property type="entry name" value="GLUTAREDOXIN-LIKE PROTEIN NRDH"/>
    <property type="match status" value="1"/>
</dbReference>
<gene>
    <name evidence="4" type="ORF">SAMN05660649_04462</name>
</gene>
<dbReference type="STRING" id="341036.SAMN05660649_04462"/>
<keyword evidence="5" id="KW-1185">Reference proteome</keyword>
<evidence type="ECO:0000256" key="1">
    <source>
        <dbReference type="SAM" id="Phobius"/>
    </source>
</evidence>
<evidence type="ECO:0000313" key="5">
    <source>
        <dbReference type="Proteomes" id="UP000199337"/>
    </source>
</evidence>
<keyword evidence="1" id="KW-0472">Membrane</keyword>
<keyword evidence="1" id="KW-1133">Transmembrane helix</keyword>
<accession>A0A1I2YJB2</accession>
<sequence>MAQSSKRSYAWSILIIFLVVGWIFPVIGIVALVCMLAPIMVALFTGKRKWCALFCPRGIFSDVILAKLSRNRKAPAILTSNAFKIGFLIFLIANLTIGIIYARGNWAAIGFVFIRLVSLTTAIAIVLGYMYSQRTWCGFCPMGFLATQTIKAKRLLGFARKLPENAERLKRGVILYTGKACPACKKLKEQLDSLGTAYQEVNIDRDKTVRQHMVKEYGSANIPSLVIDNRLIKNIDQASIQAMFNEKRSERHVILIKDEKNNYSDVIEKRVPWKD</sequence>
<dbReference type="RefSeq" id="WP_165613662.1">
    <property type="nucleotide sequence ID" value="NZ_FOOX01000021.1"/>
</dbReference>
<dbReference type="GO" id="GO:0009055">
    <property type="term" value="F:electron transfer activity"/>
    <property type="evidence" value="ECO:0007669"/>
    <property type="project" value="TreeGrafter"/>
</dbReference>
<dbReference type="Pfam" id="PF12801">
    <property type="entry name" value="Fer4_5"/>
    <property type="match status" value="2"/>
</dbReference>
<dbReference type="EMBL" id="FOOX01000021">
    <property type="protein sequence ID" value="SFH25713.1"/>
    <property type="molecule type" value="Genomic_DNA"/>
</dbReference>